<keyword evidence="1" id="KW-0812">Transmembrane</keyword>
<keyword evidence="2" id="KW-0732">Signal</keyword>
<keyword evidence="4" id="KW-1185">Reference proteome</keyword>
<evidence type="ECO:0000256" key="2">
    <source>
        <dbReference type="SAM" id="SignalP"/>
    </source>
</evidence>
<keyword evidence="1" id="KW-0472">Membrane</keyword>
<accession>A0A367JG26</accession>
<name>A0A367JG26_RHIST</name>
<organism evidence="3 4">
    <name type="scientific">Rhizopus stolonifer</name>
    <name type="common">Rhizopus nigricans</name>
    <dbReference type="NCBI Taxonomy" id="4846"/>
    <lineage>
        <taxon>Eukaryota</taxon>
        <taxon>Fungi</taxon>
        <taxon>Fungi incertae sedis</taxon>
        <taxon>Mucoromycota</taxon>
        <taxon>Mucoromycotina</taxon>
        <taxon>Mucoromycetes</taxon>
        <taxon>Mucorales</taxon>
        <taxon>Mucorineae</taxon>
        <taxon>Rhizopodaceae</taxon>
        <taxon>Rhizopus</taxon>
    </lineage>
</organism>
<proteinExistence type="predicted"/>
<dbReference type="OrthoDB" id="2290697at2759"/>
<protein>
    <submittedName>
        <fullName evidence="3">Uncharacterized protein</fullName>
    </submittedName>
</protein>
<keyword evidence="1" id="KW-1133">Transmembrane helix</keyword>
<comment type="caution">
    <text evidence="3">The sequence shown here is derived from an EMBL/GenBank/DDBJ whole genome shotgun (WGS) entry which is preliminary data.</text>
</comment>
<dbReference type="Proteomes" id="UP000253551">
    <property type="component" value="Unassembled WGS sequence"/>
</dbReference>
<feature type="signal peptide" evidence="2">
    <location>
        <begin position="1"/>
        <end position="20"/>
    </location>
</feature>
<reference evidence="3 4" key="1">
    <citation type="journal article" date="2018" name="G3 (Bethesda)">
        <title>Phylogenetic and Phylogenomic Definition of Rhizopus Species.</title>
        <authorList>
            <person name="Gryganskyi A.P."/>
            <person name="Golan J."/>
            <person name="Dolatabadi S."/>
            <person name="Mondo S."/>
            <person name="Robb S."/>
            <person name="Idnurm A."/>
            <person name="Muszewska A."/>
            <person name="Steczkiewicz K."/>
            <person name="Masonjones S."/>
            <person name="Liao H.L."/>
            <person name="Gajdeczka M.T."/>
            <person name="Anike F."/>
            <person name="Vuek A."/>
            <person name="Anishchenko I.M."/>
            <person name="Voigt K."/>
            <person name="de Hoog G.S."/>
            <person name="Smith M.E."/>
            <person name="Heitman J."/>
            <person name="Vilgalys R."/>
            <person name="Stajich J.E."/>
        </authorList>
    </citation>
    <scope>NUCLEOTIDE SEQUENCE [LARGE SCALE GENOMIC DNA]</scope>
    <source>
        <strain evidence="3 4">LSU 92-RS-03</strain>
    </source>
</reference>
<sequence length="155" mass="16728">MKNYILFAFLLQLLTAYTVAQITHPSQTITAPIIFGTSIPSYINGISRAGPTSTNLNVSAVPAYSHNTTISINGSALSSYYSPSPTTFVFTHYPTHANDLNTSTVSSMVPSQSAPLPDDTIGKNGRLRISNTSPQLYASWAFILILLVVLLFLQS</sequence>
<evidence type="ECO:0000313" key="3">
    <source>
        <dbReference type="EMBL" id="RCH88867.1"/>
    </source>
</evidence>
<dbReference type="EMBL" id="PJQM01003442">
    <property type="protein sequence ID" value="RCH88867.1"/>
    <property type="molecule type" value="Genomic_DNA"/>
</dbReference>
<feature type="chain" id="PRO_5016751643" evidence="2">
    <location>
        <begin position="21"/>
        <end position="155"/>
    </location>
</feature>
<dbReference type="AlphaFoldDB" id="A0A367JG26"/>
<feature type="transmembrane region" description="Helical" evidence="1">
    <location>
        <begin position="136"/>
        <end position="153"/>
    </location>
</feature>
<gene>
    <name evidence="3" type="ORF">CU098_001649</name>
</gene>
<evidence type="ECO:0000313" key="4">
    <source>
        <dbReference type="Proteomes" id="UP000253551"/>
    </source>
</evidence>
<evidence type="ECO:0000256" key="1">
    <source>
        <dbReference type="SAM" id="Phobius"/>
    </source>
</evidence>